<dbReference type="VEuPathDB" id="MicrosporidiaDB:VICG_02022"/>
<dbReference type="InParanoid" id="L2GJ77"/>
<gene>
    <name evidence="1" type="ORF">VICG_02022</name>
</gene>
<name>L2GJ77_VITCO</name>
<keyword evidence="2" id="KW-1185">Reference proteome</keyword>
<dbReference type="EMBL" id="JH370154">
    <property type="protein sequence ID" value="ELA40933.1"/>
    <property type="molecule type" value="Genomic_DNA"/>
</dbReference>
<protein>
    <submittedName>
        <fullName evidence="1">Uncharacterized protein</fullName>
    </submittedName>
</protein>
<reference evidence="2" key="1">
    <citation type="submission" date="2011-05" db="EMBL/GenBank/DDBJ databases">
        <title>The genome sequence of Vittaforma corneae strain ATCC 50505.</title>
        <authorList>
            <consortium name="The Broad Institute Genome Sequencing Platform"/>
            <person name="Cuomo C."/>
            <person name="Didier E."/>
            <person name="Bowers L."/>
            <person name="Young S.K."/>
            <person name="Zeng Q."/>
            <person name="Gargeya S."/>
            <person name="Fitzgerald M."/>
            <person name="Haas B."/>
            <person name="Abouelleil A."/>
            <person name="Alvarado L."/>
            <person name="Arachchi H.M."/>
            <person name="Berlin A."/>
            <person name="Chapman S.B."/>
            <person name="Gearin G."/>
            <person name="Goldberg J."/>
            <person name="Griggs A."/>
            <person name="Gujja S."/>
            <person name="Hansen M."/>
            <person name="Heiman D."/>
            <person name="Howarth C."/>
            <person name="Larimer J."/>
            <person name="Lui A."/>
            <person name="MacDonald P.J.P."/>
            <person name="McCowen C."/>
            <person name="Montmayeur A."/>
            <person name="Murphy C."/>
            <person name="Neiman D."/>
            <person name="Pearson M."/>
            <person name="Priest M."/>
            <person name="Roberts A."/>
            <person name="Saif S."/>
            <person name="Shea T."/>
            <person name="Sisk P."/>
            <person name="Stolte C."/>
            <person name="Sykes S."/>
            <person name="Wortman J."/>
            <person name="Nusbaum C."/>
            <person name="Birren B."/>
        </authorList>
    </citation>
    <scope>NUCLEOTIDE SEQUENCE [LARGE SCALE GENOMIC DNA]</scope>
    <source>
        <strain evidence="2">ATCC 50505</strain>
    </source>
</reference>
<dbReference type="Proteomes" id="UP000011082">
    <property type="component" value="Unassembled WGS sequence"/>
</dbReference>
<dbReference type="AlphaFoldDB" id="L2GJ77"/>
<dbReference type="HOGENOM" id="CLU_1435475_0_0_1"/>
<organism evidence="1 2">
    <name type="scientific">Vittaforma corneae (strain ATCC 50505)</name>
    <name type="common">Microsporidian parasite</name>
    <name type="synonym">Nosema corneum</name>
    <dbReference type="NCBI Taxonomy" id="993615"/>
    <lineage>
        <taxon>Eukaryota</taxon>
        <taxon>Fungi</taxon>
        <taxon>Fungi incertae sedis</taxon>
        <taxon>Microsporidia</taxon>
        <taxon>Nosematidae</taxon>
        <taxon>Vittaforma</taxon>
    </lineage>
</organism>
<accession>L2GJ77</accession>
<sequence>MYGVYAISFIFFHLYFCMDNKEALKKLIPMSDDELEDLAQNDIKISSPSLVETPMHLSSPSKTIYGDFSMNSFVIVDTADATVKEDNPNVYMESIIDLFRTLNMKIDSLSKDRSMERMVLEKTHGLLTVNDSKGALDTLRQLRDVGLNMSYLYEGTVLQYITWISDKYQTGTGNYQGECSFIKKLLQRH</sequence>
<dbReference type="RefSeq" id="XP_007605467.1">
    <property type="nucleotide sequence ID" value="XM_007605405.1"/>
</dbReference>
<proteinExistence type="predicted"/>
<evidence type="ECO:0000313" key="2">
    <source>
        <dbReference type="Proteomes" id="UP000011082"/>
    </source>
</evidence>
<evidence type="ECO:0000313" key="1">
    <source>
        <dbReference type="EMBL" id="ELA40933.1"/>
    </source>
</evidence>
<dbReference type="GeneID" id="19882732"/>